<organism evidence="2 3">
    <name type="scientific">Letharia columbiana</name>
    <dbReference type="NCBI Taxonomy" id="112416"/>
    <lineage>
        <taxon>Eukaryota</taxon>
        <taxon>Fungi</taxon>
        <taxon>Dikarya</taxon>
        <taxon>Ascomycota</taxon>
        <taxon>Pezizomycotina</taxon>
        <taxon>Lecanoromycetes</taxon>
        <taxon>OSLEUM clade</taxon>
        <taxon>Lecanoromycetidae</taxon>
        <taxon>Lecanorales</taxon>
        <taxon>Lecanorineae</taxon>
        <taxon>Parmeliaceae</taxon>
        <taxon>Letharia</taxon>
    </lineage>
</organism>
<keyword evidence="3" id="KW-1185">Reference proteome</keyword>
<dbReference type="Proteomes" id="UP000578531">
    <property type="component" value="Unassembled WGS sequence"/>
</dbReference>
<dbReference type="RefSeq" id="XP_037165721.1">
    <property type="nucleotide sequence ID" value="XM_037307383.1"/>
</dbReference>
<name>A0A8H6FX48_9LECA</name>
<dbReference type="AlphaFoldDB" id="A0A8H6FX48"/>
<evidence type="ECO:0000256" key="1">
    <source>
        <dbReference type="SAM" id="MobiDB-lite"/>
    </source>
</evidence>
<feature type="compositionally biased region" description="Basic and acidic residues" evidence="1">
    <location>
        <begin position="1"/>
        <end position="16"/>
    </location>
</feature>
<feature type="region of interest" description="Disordered" evidence="1">
    <location>
        <begin position="1"/>
        <end position="28"/>
    </location>
</feature>
<comment type="caution">
    <text evidence="2">The sequence shown here is derived from an EMBL/GenBank/DDBJ whole genome shotgun (WGS) entry which is preliminary data.</text>
</comment>
<proteinExistence type="predicted"/>
<evidence type="ECO:0000313" key="3">
    <source>
        <dbReference type="Proteomes" id="UP000578531"/>
    </source>
</evidence>
<dbReference type="GeneID" id="59287129"/>
<sequence>MEMESLHSRTPDHTETAEPGPAREPPAYKDAQVWKDLEAETGFASCADYMEFYKNVRPDFEDRLKQFRNCCGRKIS</sequence>
<reference evidence="2 3" key="1">
    <citation type="journal article" date="2020" name="Genomics">
        <title>Complete, high-quality genomes from long-read metagenomic sequencing of two wolf lichen thalli reveals enigmatic genome architecture.</title>
        <authorList>
            <person name="McKenzie S.K."/>
            <person name="Walston R.F."/>
            <person name="Allen J.L."/>
        </authorList>
    </citation>
    <scope>NUCLEOTIDE SEQUENCE [LARGE SCALE GENOMIC DNA]</scope>
    <source>
        <strain evidence="2">WasteWater2</strain>
    </source>
</reference>
<evidence type="ECO:0000313" key="2">
    <source>
        <dbReference type="EMBL" id="KAF6236375.1"/>
    </source>
</evidence>
<dbReference type="EMBL" id="JACCJC010000019">
    <property type="protein sequence ID" value="KAF6236375.1"/>
    <property type="molecule type" value="Genomic_DNA"/>
</dbReference>
<gene>
    <name evidence="2" type="ORF">HO173_005466</name>
</gene>
<protein>
    <submittedName>
        <fullName evidence="2">Uncharacterized protein</fullName>
    </submittedName>
</protein>
<accession>A0A8H6FX48</accession>